<keyword evidence="1 2" id="KW-0694">RNA-binding</keyword>
<gene>
    <name evidence="4" type="ORF">BJI67_09865</name>
</gene>
<dbReference type="Proteomes" id="UP000095342">
    <property type="component" value="Chromosome"/>
</dbReference>
<dbReference type="PANTHER" id="PTHR40065">
    <property type="entry name" value="RNA-BINDING PROTEIN YHBY"/>
    <property type="match status" value="1"/>
</dbReference>
<organism evidence="4 5">
    <name type="scientific">Acidihalobacter aeolianus</name>
    <dbReference type="NCBI Taxonomy" id="2792603"/>
    <lineage>
        <taxon>Bacteria</taxon>
        <taxon>Pseudomonadati</taxon>
        <taxon>Pseudomonadota</taxon>
        <taxon>Gammaproteobacteria</taxon>
        <taxon>Chromatiales</taxon>
        <taxon>Ectothiorhodospiraceae</taxon>
        <taxon>Acidihalobacter</taxon>
    </lineage>
</organism>
<evidence type="ECO:0000313" key="5">
    <source>
        <dbReference type="Proteomes" id="UP000095342"/>
    </source>
</evidence>
<dbReference type="PROSITE" id="PS51295">
    <property type="entry name" value="CRM"/>
    <property type="match status" value="1"/>
</dbReference>
<protein>
    <recommendedName>
        <fullName evidence="3">CRM domain-containing protein</fullName>
    </recommendedName>
</protein>
<sequence length="96" mass="10680">MALEDRQKRALKAQAHALKPVVIIGHKGLHPNLIDEIRSALDHHELIKVKVPGGKDTMMQMIEEILTATGAELIQRIGGIATIYLQNPKRNRADQT</sequence>
<dbReference type="InterPro" id="IPR035920">
    <property type="entry name" value="YhbY-like_sf"/>
</dbReference>
<feature type="domain" description="CRM" evidence="3">
    <location>
        <begin position="1"/>
        <end position="96"/>
    </location>
</feature>
<evidence type="ECO:0000256" key="1">
    <source>
        <dbReference type="ARBA" id="ARBA00022884"/>
    </source>
</evidence>
<evidence type="ECO:0000313" key="4">
    <source>
        <dbReference type="EMBL" id="AOV17328.1"/>
    </source>
</evidence>
<dbReference type="EMBL" id="CP017448">
    <property type="protein sequence ID" value="AOV17328.1"/>
    <property type="molecule type" value="Genomic_DNA"/>
</dbReference>
<keyword evidence="5" id="KW-1185">Reference proteome</keyword>
<evidence type="ECO:0000256" key="2">
    <source>
        <dbReference type="PROSITE-ProRule" id="PRU00626"/>
    </source>
</evidence>
<proteinExistence type="predicted"/>
<dbReference type="Gene3D" id="3.30.110.60">
    <property type="entry name" value="YhbY-like"/>
    <property type="match status" value="1"/>
</dbReference>
<dbReference type="RefSeq" id="WP_070072881.1">
    <property type="nucleotide sequence ID" value="NZ_CP017448.1"/>
</dbReference>
<accession>A0A1D8K8M0</accession>
<dbReference type="PANTHER" id="PTHR40065:SF3">
    <property type="entry name" value="RNA-BINDING PROTEIN YHBY"/>
    <property type="match status" value="1"/>
</dbReference>
<dbReference type="InterPro" id="IPR051925">
    <property type="entry name" value="RNA-binding_domain"/>
</dbReference>
<dbReference type="KEGG" id="aaeo:BJI67_09865"/>
<dbReference type="GO" id="GO:0003723">
    <property type="term" value="F:RNA binding"/>
    <property type="evidence" value="ECO:0007669"/>
    <property type="project" value="UniProtKB-UniRule"/>
</dbReference>
<dbReference type="AlphaFoldDB" id="A0A1D8K8M0"/>
<dbReference type="Pfam" id="PF01985">
    <property type="entry name" value="CRS1_YhbY"/>
    <property type="match status" value="1"/>
</dbReference>
<reference evidence="4 5" key="1">
    <citation type="submission" date="2016-09" db="EMBL/GenBank/DDBJ databases">
        <title>Acidihalobacter prosperus V6 (DSM14174).</title>
        <authorList>
            <person name="Khaleque H.N."/>
            <person name="Ramsay J.P."/>
            <person name="Murphy R.J.T."/>
            <person name="Kaksonen A.H."/>
            <person name="Boxall N.J."/>
            <person name="Watkin E.L.J."/>
        </authorList>
    </citation>
    <scope>NUCLEOTIDE SEQUENCE [LARGE SCALE GENOMIC DNA]</scope>
    <source>
        <strain evidence="4 5">V6</strain>
    </source>
</reference>
<name>A0A1D8K8M0_9GAMM</name>
<evidence type="ECO:0000259" key="3">
    <source>
        <dbReference type="PROSITE" id="PS51295"/>
    </source>
</evidence>
<dbReference type="SUPFAM" id="SSF75471">
    <property type="entry name" value="YhbY-like"/>
    <property type="match status" value="1"/>
</dbReference>
<dbReference type="InterPro" id="IPR001890">
    <property type="entry name" value="RNA-binding_CRM"/>
</dbReference>
<dbReference type="SMART" id="SM01103">
    <property type="entry name" value="CRS1_YhbY"/>
    <property type="match status" value="1"/>
</dbReference>